<evidence type="ECO:0000313" key="2">
    <source>
        <dbReference type="Proteomes" id="UP000241693"/>
    </source>
</evidence>
<dbReference type="KEGG" id="vg:40236163"/>
<organism evidence="1 2">
    <name type="scientific">Salinibacter phage M8CC-19</name>
    <dbReference type="NCBI Taxonomy" id="2681613"/>
    <lineage>
        <taxon>Viruses</taxon>
        <taxon>Duplodnaviria</taxon>
        <taxon>Heunggongvirae</taxon>
        <taxon>Uroviricota</taxon>
        <taxon>Caudoviricetes</taxon>
        <taxon>Kryptosalinivirus</taxon>
        <taxon>Kryptosalinivirus M8CC19</taxon>
    </lineage>
</organism>
<dbReference type="GeneID" id="40236163"/>
<proteinExistence type="predicted"/>
<keyword evidence="2" id="KW-1185">Reference proteome</keyword>
<name>A0A2I6UG87_9CAUD</name>
<accession>A0A2I6UG87</accession>
<dbReference type="RefSeq" id="YP_009639371.1">
    <property type="nucleotide sequence ID" value="NC_042349.1"/>
</dbReference>
<dbReference type="EMBL" id="MF580956">
    <property type="protein sequence ID" value="AUO78980.1"/>
    <property type="molecule type" value="Genomic_DNA"/>
</dbReference>
<evidence type="ECO:0000313" key="1">
    <source>
        <dbReference type="EMBL" id="AUO78980.1"/>
    </source>
</evidence>
<sequence length="154" mass="17429">MPVASDFTLWQAWVELRVTGGDIYELPVDKLTVQPVPYVHGSDNGTAKKLWNGEYVYRCDGWRHDVTLEYNEIPTDHHGTVKDLVLNMHSNQGEGTIELLNSDRTLTGRTVDVVANFSADTMKAVFEGRVRQRPATIEFKGKRPLSLPKSWITD</sequence>
<reference evidence="1 2" key="1">
    <citation type="submission" date="2017-07" db="EMBL/GenBank/DDBJ databases">
        <title>Characterization of ecologically diverse viruses infecting co-occurring strains of cosmopolitan hyperhalophilic Bacteroidetes.</title>
        <authorList>
            <person name="Villamor J."/>
            <person name="Ramos-Barbero M.D."/>
            <person name="Gonzalez-Torres P."/>
            <person name="Gabaldon T."/>
            <person name="Rollesso-Mora R."/>
            <person name="Meseguer I."/>
            <person name="Martinez-Garcia M."/>
            <person name="Santos F."/>
            <person name="Anton J."/>
        </authorList>
    </citation>
    <scope>NUCLEOTIDE SEQUENCE [LARGE SCALE GENOMIC DNA]</scope>
</reference>
<dbReference type="Proteomes" id="UP000241693">
    <property type="component" value="Segment"/>
</dbReference>
<protein>
    <submittedName>
        <fullName evidence="1">Uncharacterized protein</fullName>
    </submittedName>
</protein>